<reference evidence="2" key="1">
    <citation type="submission" date="2023-07" db="EMBL/GenBank/DDBJ databases">
        <title>draft genome sequence of fig (Ficus carica).</title>
        <authorList>
            <person name="Takahashi T."/>
            <person name="Nishimura K."/>
        </authorList>
    </citation>
    <scope>NUCLEOTIDE SEQUENCE</scope>
</reference>
<comment type="caution">
    <text evidence="2">The sequence shown here is derived from an EMBL/GenBank/DDBJ whole genome shotgun (WGS) entry which is preliminary data.</text>
</comment>
<gene>
    <name evidence="2" type="ORF">TIFTF001_009467</name>
</gene>
<protein>
    <submittedName>
        <fullName evidence="2">Uncharacterized protein</fullName>
    </submittedName>
</protein>
<name>A0AA87ZN66_FICCA</name>
<proteinExistence type="predicted"/>
<evidence type="ECO:0000313" key="2">
    <source>
        <dbReference type="EMBL" id="GMN40244.1"/>
    </source>
</evidence>
<evidence type="ECO:0000256" key="1">
    <source>
        <dbReference type="SAM" id="MobiDB-lite"/>
    </source>
</evidence>
<dbReference type="Proteomes" id="UP001187192">
    <property type="component" value="Unassembled WGS sequence"/>
</dbReference>
<sequence>MDFKVSLTLPSSPASTSSQPRSVSYAQDFGKVVISAFYHQLATPKYIGHVLVFQNWLRYVVTLCI</sequence>
<keyword evidence="3" id="KW-1185">Reference proteome</keyword>
<accession>A0AA87ZN66</accession>
<organism evidence="2 3">
    <name type="scientific">Ficus carica</name>
    <name type="common">Common fig</name>
    <dbReference type="NCBI Taxonomy" id="3494"/>
    <lineage>
        <taxon>Eukaryota</taxon>
        <taxon>Viridiplantae</taxon>
        <taxon>Streptophyta</taxon>
        <taxon>Embryophyta</taxon>
        <taxon>Tracheophyta</taxon>
        <taxon>Spermatophyta</taxon>
        <taxon>Magnoliopsida</taxon>
        <taxon>eudicotyledons</taxon>
        <taxon>Gunneridae</taxon>
        <taxon>Pentapetalae</taxon>
        <taxon>rosids</taxon>
        <taxon>fabids</taxon>
        <taxon>Rosales</taxon>
        <taxon>Moraceae</taxon>
        <taxon>Ficeae</taxon>
        <taxon>Ficus</taxon>
    </lineage>
</organism>
<evidence type="ECO:0000313" key="3">
    <source>
        <dbReference type="Proteomes" id="UP001187192"/>
    </source>
</evidence>
<feature type="region of interest" description="Disordered" evidence="1">
    <location>
        <begin position="1"/>
        <end position="21"/>
    </location>
</feature>
<dbReference type="EMBL" id="BTGU01000010">
    <property type="protein sequence ID" value="GMN40244.1"/>
    <property type="molecule type" value="Genomic_DNA"/>
</dbReference>
<dbReference type="AlphaFoldDB" id="A0AA87ZN66"/>